<protein>
    <submittedName>
        <fullName evidence="2">Uncharacterized protein</fullName>
    </submittedName>
</protein>
<feature type="region of interest" description="Disordered" evidence="1">
    <location>
        <begin position="148"/>
        <end position="189"/>
    </location>
</feature>
<comment type="caution">
    <text evidence="2">The sequence shown here is derived from an EMBL/GenBank/DDBJ whole genome shotgun (WGS) entry which is preliminary data.</text>
</comment>
<feature type="region of interest" description="Disordered" evidence="1">
    <location>
        <begin position="340"/>
        <end position="362"/>
    </location>
</feature>
<accession>A0A8J8T3P9</accession>
<name>A0A8J8T3P9_HALGN</name>
<evidence type="ECO:0000313" key="3">
    <source>
        <dbReference type="Proteomes" id="UP000785679"/>
    </source>
</evidence>
<dbReference type="Proteomes" id="UP000785679">
    <property type="component" value="Unassembled WGS sequence"/>
</dbReference>
<gene>
    <name evidence="2" type="ORF">FGO68_gene7589</name>
</gene>
<evidence type="ECO:0000313" key="2">
    <source>
        <dbReference type="EMBL" id="TNV81197.1"/>
    </source>
</evidence>
<sequence length="452" mass="50939">MLLYYANPSFDFREITFKVNNFIYLCLLDEDIVQAFLDKSFGAVISMACIISALENLGMVGFREQLELFLLGQTQLEIDREDVGKCVQMLNQKIIEAMFQNQKKSPASLLKIKAPLNKMGGSKASSKKGSSEKSAKYREVLSLLSQNSASGKKQALPNLPKPGQITLSSGSGKENQIRQSRKQQISSRNEANISLLSEATIPHEIREFNLTSIKKTKRFSYHGIKNNNFDQLQLLKIVQAMGDKESFALIPGQSFLTNSVLQSSGVVSSANFQEREIEEMRNLRFPGNMSQSRFIIADKFVRGGPRMMGILGQNRVFGGKPQLNKFLQVFNEKANQVSTASCVDTPEIEEESPLKETENEEPMSPQIEYNLIDQRQLQAQQREFDSIRENLRGDGGNILSFFVTSFMPIPDEKVSQKRKQDRFEVRTGYTSMALPYNSVIRKTPGQSIFGNF</sequence>
<proteinExistence type="predicted"/>
<feature type="compositionally biased region" description="Polar residues" evidence="1">
    <location>
        <begin position="165"/>
        <end position="174"/>
    </location>
</feature>
<dbReference type="EMBL" id="RRYP01006441">
    <property type="protein sequence ID" value="TNV81197.1"/>
    <property type="molecule type" value="Genomic_DNA"/>
</dbReference>
<organism evidence="2 3">
    <name type="scientific">Halteria grandinella</name>
    <dbReference type="NCBI Taxonomy" id="5974"/>
    <lineage>
        <taxon>Eukaryota</taxon>
        <taxon>Sar</taxon>
        <taxon>Alveolata</taxon>
        <taxon>Ciliophora</taxon>
        <taxon>Intramacronucleata</taxon>
        <taxon>Spirotrichea</taxon>
        <taxon>Stichotrichia</taxon>
        <taxon>Sporadotrichida</taxon>
        <taxon>Halteriidae</taxon>
        <taxon>Halteria</taxon>
    </lineage>
</organism>
<keyword evidence="3" id="KW-1185">Reference proteome</keyword>
<dbReference type="AlphaFoldDB" id="A0A8J8T3P9"/>
<reference evidence="2" key="1">
    <citation type="submission" date="2019-06" db="EMBL/GenBank/DDBJ databases">
        <authorList>
            <person name="Zheng W."/>
        </authorList>
    </citation>
    <scope>NUCLEOTIDE SEQUENCE</scope>
    <source>
        <strain evidence="2">QDHG01</strain>
    </source>
</reference>
<evidence type="ECO:0000256" key="1">
    <source>
        <dbReference type="SAM" id="MobiDB-lite"/>
    </source>
</evidence>